<dbReference type="EMBL" id="CP005587">
    <property type="protein sequence ID" value="AGK58737.1"/>
    <property type="molecule type" value="Genomic_DNA"/>
</dbReference>
<feature type="region of interest" description="Disordered" evidence="1">
    <location>
        <begin position="110"/>
        <end position="136"/>
    </location>
</feature>
<keyword evidence="4" id="KW-1185">Reference proteome</keyword>
<dbReference type="RefSeq" id="WP_015598756.1">
    <property type="nucleotide sequence ID" value="NC_021172.1"/>
</dbReference>
<dbReference type="HOGENOM" id="CLU_125849_3_0_5"/>
<dbReference type="Proteomes" id="UP000005952">
    <property type="component" value="Chromosome"/>
</dbReference>
<dbReference type="KEGG" id="hdt:HYPDE_35328"/>
<sequence length="136" mass="15132">MSANDDLLDILKDALTRLGTVSGRGMFGGVGVYFDGIFFAIIDDGVIYFRTSDATRLDFEAERSRPFTYITKKGPSQLGSYWRVPERLLDDPDELRDWAKGAIAAARDVNAAKERKQRATTVALAAQRPHPKPAKR</sequence>
<dbReference type="Gene3D" id="3.30.1460.30">
    <property type="entry name" value="YgaC/TfoX-N like chaperone"/>
    <property type="match status" value="1"/>
</dbReference>
<proteinExistence type="predicted"/>
<dbReference type="InterPro" id="IPR007076">
    <property type="entry name" value="TfoX_N"/>
</dbReference>
<dbReference type="Pfam" id="PF04993">
    <property type="entry name" value="TfoX_N"/>
    <property type="match status" value="1"/>
</dbReference>
<dbReference type="PANTHER" id="PTHR36121:SF1">
    <property type="entry name" value="PROTEIN SXY"/>
    <property type="match status" value="1"/>
</dbReference>
<dbReference type="eggNOG" id="COG3070">
    <property type="taxonomic scope" value="Bacteria"/>
</dbReference>
<evidence type="ECO:0000313" key="4">
    <source>
        <dbReference type="Proteomes" id="UP000005952"/>
    </source>
</evidence>
<dbReference type="SUPFAM" id="SSF159894">
    <property type="entry name" value="YgaC/TfoX-N like"/>
    <property type="match status" value="1"/>
</dbReference>
<dbReference type="InterPro" id="IPR047525">
    <property type="entry name" value="TfoX-like"/>
</dbReference>
<organism evidence="3 4">
    <name type="scientific">Hyphomicrobium denitrificans 1NES1</name>
    <dbReference type="NCBI Taxonomy" id="670307"/>
    <lineage>
        <taxon>Bacteria</taxon>
        <taxon>Pseudomonadati</taxon>
        <taxon>Pseudomonadota</taxon>
        <taxon>Alphaproteobacteria</taxon>
        <taxon>Hyphomicrobiales</taxon>
        <taxon>Hyphomicrobiaceae</taxon>
        <taxon>Hyphomicrobium</taxon>
    </lineage>
</organism>
<evidence type="ECO:0000313" key="3">
    <source>
        <dbReference type="EMBL" id="AGK58737.1"/>
    </source>
</evidence>
<protein>
    <recommendedName>
        <fullName evidence="2">TfoX N-terminal domain-containing protein</fullName>
    </recommendedName>
</protein>
<dbReference type="STRING" id="670307.HYPDE_35328"/>
<gene>
    <name evidence="3" type="ORF">HYPDE_35328</name>
</gene>
<dbReference type="AlphaFoldDB" id="N0B8W9"/>
<accession>N0B8W9</accession>
<evidence type="ECO:0000259" key="2">
    <source>
        <dbReference type="Pfam" id="PF04993"/>
    </source>
</evidence>
<dbReference type="PANTHER" id="PTHR36121">
    <property type="entry name" value="PROTEIN SXY"/>
    <property type="match status" value="1"/>
</dbReference>
<feature type="domain" description="TfoX N-terminal" evidence="2">
    <location>
        <begin position="14"/>
        <end position="106"/>
    </location>
</feature>
<reference evidence="3 4" key="1">
    <citation type="journal article" date="2013" name="Genome Announc.">
        <title>Genome sequences for three denitrifying bacterial strains isolated from a uranium- and nitrate-contaminated subsurface environment.</title>
        <authorList>
            <person name="Venkatramanan R."/>
            <person name="Prakash O."/>
            <person name="Woyke T."/>
            <person name="Chain P."/>
            <person name="Goodwin L.A."/>
            <person name="Watson D."/>
            <person name="Brooks S."/>
            <person name="Kostka J.E."/>
            <person name="Green S.J."/>
        </authorList>
    </citation>
    <scope>NUCLEOTIDE SEQUENCE [LARGE SCALE GENOMIC DNA]</scope>
    <source>
        <strain evidence="3 4">1NES1</strain>
    </source>
</reference>
<evidence type="ECO:0000256" key="1">
    <source>
        <dbReference type="SAM" id="MobiDB-lite"/>
    </source>
</evidence>
<name>N0B8W9_9HYPH</name>